<comment type="caution">
    <text evidence="8">The sequence shown here is derived from an EMBL/GenBank/DDBJ whole genome shotgun (WGS) entry which is preliminary data.</text>
</comment>
<feature type="transmembrane region" description="Helical" evidence="6">
    <location>
        <begin position="112"/>
        <end position="134"/>
    </location>
</feature>
<dbReference type="PROSITE" id="PS01214">
    <property type="entry name" value="UPF0016"/>
    <property type="match status" value="1"/>
</dbReference>
<dbReference type="InterPro" id="IPR049555">
    <property type="entry name" value="GDT1-like_CS"/>
</dbReference>
<feature type="compositionally biased region" description="Basic and acidic residues" evidence="7">
    <location>
        <begin position="54"/>
        <end position="64"/>
    </location>
</feature>
<dbReference type="GO" id="GO:0015085">
    <property type="term" value="F:calcium ion transmembrane transporter activity"/>
    <property type="evidence" value="ECO:0007669"/>
    <property type="project" value="TreeGrafter"/>
</dbReference>
<keyword evidence="4 6" id="KW-1133">Transmembrane helix</keyword>
<reference evidence="8 9" key="1">
    <citation type="journal article" date="2024" name="Science">
        <title>Giant polyketide synthase enzymes in the biosynthesis of giant marine polyether toxins.</title>
        <authorList>
            <person name="Fallon T.R."/>
            <person name="Shende V.V."/>
            <person name="Wierzbicki I.H."/>
            <person name="Pendleton A.L."/>
            <person name="Watervoot N.F."/>
            <person name="Auber R.P."/>
            <person name="Gonzalez D.J."/>
            <person name="Wisecaver J.H."/>
            <person name="Moore B.S."/>
        </authorList>
    </citation>
    <scope>NUCLEOTIDE SEQUENCE [LARGE SCALE GENOMIC DNA]</scope>
    <source>
        <strain evidence="8 9">12B1</strain>
    </source>
</reference>
<keyword evidence="9" id="KW-1185">Reference proteome</keyword>
<feature type="transmembrane region" description="Helical" evidence="6">
    <location>
        <begin position="173"/>
        <end position="190"/>
    </location>
</feature>
<evidence type="ECO:0000256" key="5">
    <source>
        <dbReference type="ARBA" id="ARBA00023136"/>
    </source>
</evidence>
<feature type="chain" id="PRO_5044043740" description="GDT1 family protein" evidence="6">
    <location>
        <begin position="19"/>
        <end position="350"/>
    </location>
</feature>
<dbReference type="PANTHER" id="PTHR12608">
    <property type="entry name" value="TRANSMEMBRANE PROTEIN HTP-1 RELATED"/>
    <property type="match status" value="1"/>
</dbReference>
<sequence length="350" mass="36432">MAPWRLALAAALLAGVTADHAAHHEPEKHHEKEKETPHHHEHKPAPLLSNATGDDSRRQSDEKLSSPQGAGARPNASLPAVGIVEQGGGSLLANATEVKDPDALEDFVQAFFGSYFVILATEMGDKTFFIAAILTMRHSRLLVWGGAMGALALMTVLSAMVGFAAPLLLDPSITHYAAVALFLLFGVKMLKESRAASSGASEELQEVEEELAAPPLAEAEGERLTDQVDDASAVETARLPAARPSGAPGERGGGGAAAEGTGVVLQAFTLTFVAEWGDRSQIATIAMAADQDVVGVTLGGILGHACCTSLAVVGGKLLASRISEQAVLTIGGALFLFFALLEIWHGPGDR</sequence>
<comment type="subcellular location">
    <subcellularLocation>
        <location evidence="1 6">Membrane</location>
        <topology evidence="1 6">Multi-pass membrane protein</topology>
    </subcellularLocation>
</comment>
<keyword evidence="5 6" id="KW-0472">Membrane</keyword>
<feature type="region of interest" description="Disordered" evidence="7">
    <location>
        <begin position="237"/>
        <end position="257"/>
    </location>
</feature>
<feature type="transmembrane region" description="Helical" evidence="6">
    <location>
        <begin position="326"/>
        <end position="344"/>
    </location>
</feature>
<feature type="region of interest" description="Disordered" evidence="7">
    <location>
        <begin position="20"/>
        <end position="78"/>
    </location>
</feature>
<dbReference type="AlphaFoldDB" id="A0AB34IF89"/>
<dbReference type="GO" id="GO:0016020">
    <property type="term" value="C:membrane"/>
    <property type="evidence" value="ECO:0007669"/>
    <property type="project" value="UniProtKB-SubCell"/>
</dbReference>
<dbReference type="GO" id="GO:0032468">
    <property type="term" value="P:Golgi calcium ion homeostasis"/>
    <property type="evidence" value="ECO:0007669"/>
    <property type="project" value="TreeGrafter"/>
</dbReference>
<evidence type="ECO:0000313" key="8">
    <source>
        <dbReference type="EMBL" id="KAL1498690.1"/>
    </source>
</evidence>
<evidence type="ECO:0000256" key="3">
    <source>
        <dbReference type="ARBA" id="ARBA00022692"/>
    </source>
</evidence>
<dbReference type="GO" id="GO:0005384">
    <property type="term" value="F:manganese ion transmembrane transporter activity"/>
    <property type="evidence" value="ECO:0007669"/>
    <property type="project" value="TreeGrafter"/>
</dbReference>
<protein>
    <recommendedName>
        <fullName evidence="6">GDT1 family protein</fullName>
    </recommendedName>
</protein>
<evidence type="ECO:0000256" key="6">
    <source>
        <dbReference type="RuleBase" id="RU365102"/>
    </source>
</evidence>
<comment type="caution">
    <text evidence="6">Lacks conserved residue(s) required for the propagation of feature annotation.</text>
</comment>
<evidence type="ECO:0000256" key="4">
    <source>
        <dbReference type="ARBA" id="ARBA00022989"/>
    </source>
</evidence>
<dbReference type="InterPro" id="IPR001727">
    <property type="entry name" value="GDT1-like"/>
</dbReference>
<evidence type="ECO:0000256" key="7">
    <source>
        <dbReference type="SAM" id="MobiDB-lite"/>
    </source>
</evidence>
<feature type="signal peptide" evidence="6">
    <location>
        <begin position="1"/>
        <end position="18"/>
    </location>
</feature>
<evidence type="ECO:0000313" key="9">
    <source>
        <dbReference type="Proteomes" id="UP001515480"/>
    </source>
</evidence>
<dbReference type="Pfam" id="PF01169">
    <property type="entry name" value="GDT1"/>
    <property type="match status" value="2"/>
</dbReference>
<evidence type="ECO:0000256" key="2">
    <source>
        <dbReference type="ARBA" id="ARBA00009190"/>
    </source>
</evidence>
<evidence type="ECO:0000256" key="1">
    <source>
        <dbReference type="ARBA" id="ARBA00004141"/>
    </source>
</evidence>
<keyword evidence="3 6" id="KW-0812">Transmembrane</keyword>
<dbReference type="PANTHER" id="PTHR12608:SF1">
    <property type="entry name" value="TRANSMEMBRANE PROTEIN 165"/>
    <property type="match status" value="1"/>
</dbReference>
<name>A0AB34IF89_PRYPA</name>
<proteinExistence type="inferred from homology"/>
<comment type="similarity">
    <text evidence="2 6">Belongs to the GDT1 family.</text>
</comment>
<dbReference type="GO" id="GO:0005794">
    <property type="term" value="C:Golgi apparatus"/>
    <property type="evidence" value="ECO:0007669"/>
    <property type="project" value="TreeGrafter"/>
</dbReference>
<organism evidence="8 9">
    <name type="scientific">Prymnesium parvum</name>
    <name type="common">Toxic golden alga</name>
    <dbReference type="NCBI Taxonomy" id="97485"/>
    <lineage>
        <taxon>Eukaryota</taxon>
        <taxon>Haptista</taxon>
        <taxon>Haptophyta</taxon>
        <taxon>Prymnesiophyceae</taxon>
        <taxon>Prymnesiales</taxon>
        <taxon>Prymnesiaceae</taxon>
        <taxon>Prymnesium</taxon>
    </lineage>
</organism>
<dbReference type="EMBL" id="JBGBPQ010000027">
    <property type="protein sequence ID" value="KAL1498690.1"/>
    <property type="molecule type" value="Genomic_DNA"/>
</dbReference>
<feature type="compositionally biased region" description="Basic and acidic residues" evidence="7">
    <location>
        <begin position="20"/>
        <end position="38"/>
    </location>
</feature>
<keyword evidence="6" id="KW-0732">Signal</keyword>
<gene>
    <name evidence="8" type="ORF">AB1Y20_014002</name>
</gene>
<feature type="transmembrane region" description="Helical" evidence="6">
    <location>
        <begin position="141"/>
        <end position="167"/>
    </location>
</feature>
<dbReference type="Proteomes" id="UP001515480">
    <property type="component" value="Unassembled WGS sequence"/>
</dbReference>
<dbReference type="GO" id="GO:0032472">
    <property type="term" value="P:Golgi calcium ion transport"/>
    <property type="evidence" value="ECO:0007669"/>
    <property type="project" value="TreeGrafter"/>
</dbReference>
<accession>A0AB34IF89</accession>